<keyword evidence="2" id="KW-1185">Reference proteome</keyword>
<proteinExistence type="predicted"/>
<gene>
    <name evidence="1" type="ORF">G4Z02_03705</name>
</gene>
<dbReference type="KEGG" id="xcl:G4Z02_03705"/>
<dbReference type="Proteomes" id="UP000514720">
    <property type="component" value="Chromosome"/>
</dbReference>
<dbReference type="RefSeq" id="WP_258878515.1">
    <property type="nucleotide sequence ID" value="NZ_CP048914.1"/>
</dbReference>
<protein>
    <recommendedName>
        <fullName evidence="3">Lipoprotein</fullName>
    </recommendedName>
</protein>
<evidence type="ECO:0000313" key="1">
    <source>
        <dbReference type="EMBL" id="QMS84894.1"/>
    </source>
</evidence>
<accession>A0A7L7KSH0</accession>
<dbReference type="AlphaFoldDB" id="A0A7L7KSH0"/>
<dbReference type="EMBL" id="CP048914">
    <property type="protein sequence ID" value="QMS84894.1"/>
    <property type="molecule type" value="Genomic_DNA"/>
</dbReference>
<name>A0A7L7KSH0_9MOLU</name>
<evidence type="ECO:0008006" key="3">
    <source>
        <dbReference type="Google" id="ProtNLM"/>
    </source>
</evidence>
<reference evidence="1 2" key="1">
    <citation type="submission" date="2020-02" db="EMBL/GenBank/DDBJ databases">
        <authorList>
            <person name="Zheng R.K."/>
            <person name="Sun C.M."/>
        </authorList>
    </citation>
    <scope>NUCLEOTIDE SEQUENCE [LARGE SCALE GENOMIC DNA]</scope>
    <source>
        <strain evidence="2">zrk13</strain>
    </source>
</reference>
<dbReference type="PROSITE" id="PS51257">
    <property type="entry name" value="PROKAR_LIPOPROTEIN"/>
    <property type="match status" value="1"/>
</dbReference>
<organism evidence="1 2">
    <name type="scientific">Candidatus Xianfuyuplasma coldseepsis</name>
    <dbReference type="NCBI Taxonomy" id="2782163"/>
    <lineage>
        <taxon>Bacteria</taxon>
        <taxon>Bacillati</taxon>
        <taxon>Mycoplasmatota</taxon>
        <taxon>Mollicutes</taxon>
        <taxon>Candidatus Izemoplasmatales</taxon>
        <taxon>Candidatus Izemoplasmataceae</taxon>
        <taxon>Candidatus Xianfuyuplasma</taxon>
    </lineage>
</organism>
<sequence length="280" mass="32734">MKRLFLILSLSILLTGCGLFDRGNYEKNRSGYVISENLIIQYHTNSIGEIDIFLIDQLMTYFEALDYTQFDVDQLESDAEFSNIVTSEELLSCGITRETAIPRFIRIADETYVYNVRDNGYCSYDEYIFHNGFSEPEVPEQDIPIEITNIQRFKQADFKLNTFEDILFIEQITFNSFRWEKEIVSVLPMSYTQAGNTYERLSETMSEIHVLENYILQNQSINLLTLRDDYQDEDVNNIWSEETIEALGRDHELIKQVRLKNAGDILDAIYDTLSRLGMFQ</sequence>
<evidence type="ECO:0000313" key="2">
    <source>
        <dbReference type="Proteomes" id="UP000514720"/>
    </source>
</evidence>